<dbReference type="NCBIfam" id="TIGR00231">
    <property type="entry name" value="small_GTP"/>
    <property type="match status" value="1"/>
</dbReference>
<accession>A0A3M7S8M9</accession>
<keyword evidence="5" id="KW-0547">Nucleotide-binding</keyword>
<evidence type="ECO:0000256" key="8">
    <source>
        <dbReference type="ARBA" id="ARBA00022842"/>
    </source>
</evidence>
<dbReference type="AlphaFoldDB" id="A0A3M7S8M9"/>
<dbReference type="InterPro" id="IPR050055">
    <property type="entry name" value="EF-Tu_GTPase"/>
</dbReference>
<dbReference type="OrthoDB" id="2067at2759"/>
<dbReference type="SUPFAM" id="SSF50447">
    <property type="entry name" value="Translation proteins"/>
    <property type="match status" value="1"/>
</dbReference>
<dbReference type="Pfam" id="PF03144">
    <property type="entry name" value="GTP_EFTU_D2"/>
    <property type="match status" value="1"/>
</dbReference>
<dbReference type="SUPFAM" id="SSF52540">
    <property type="entry name" value="P-loop containing nucleoside triphosphate hydrolases"/>
    <property type="match status" value="1"/>
</dbReference>
<evidence type="ECO:0000256" key="7">
    <source>
        <dbReference type="ARBA" id="ARBA00022801"/>
    </source>
</evidence>
<evidence type="ECO:0000256" key="3">
    <source>
        <dbReference type="ARBA" id="ARBA00022490"/>
    </source>
</evidence>
<dbReference type="PANTHER" id="PTHR43721:SF2">
    <property type="entry name" value="ELONGATION FACTOR TU, MITOCHONDRIAL"/>
    <property type="match status" value="1"/>
</dbReference>
<dbReference type="NCBIfam" id="NF000766">
    <property type="entry name" value="PRK00049.1"/>
    <property type="match status" value="1"/>
</dbReference>
<dbReference type="Pfam" id="PF00009">
    <property type="entry name" value="GTP_EFTU"/>
    <property type="match status" value="1"/>
</dbReference>
<dbReference type="InterPro" id="IPR005225">
    <property type="entry name" value="Small_GTP-bd"/>
</dbReference>
<protein>
    <submittedName>
        <fullName evidence="12">Elongation factor mitochondrial-like</fullName>
        <ecNumber evidence="12">3.6.1.15</ecNumber>
    </submittedName>
</protein>
<feature type="domain" description="Tr-type G" evidence="11">
    <location>
        <begin position="47"/>
        <end position="242"/>
    </location>
</feature>
<evidence type="ECO:0000256" key="5">
    <source>
        <dbReference type="ARBA" id="ARBA00022741"/>
    </source>
</evidence>
<dbReference type="STRING" id="10195.A0A3M7S8M9"/>
<evidence type="ECO:0000256" key="9">
    <source>
        <dbReference type="ARBA" id="ARBA00022917"/>
    </source>
</evidence>
<dbReference type="InterPro" id="IPR041709">
    <property type="entry name" value="EF-Tu_GTP-bd"/>
</dbReference>
<keyword evidence="3" id="KW-0963">Cytoplasm</keyword>
<evidence type="ECO:0000256" key="2">
    <source>
        <dbReference type="ARBA" id="ARBA00011245"/>
    </source>
</evidence>
<evidence type="ECO:0000259" key="11">
    <source>
        <dbReference type="PROSITE" id="PS51722"/>
    </source>
</evidence>
<dbReference type="InterPro" id="IPR027417">
    <property type="entry name" value="P-loop_NTPase"/>
</dbReference>
<evidence type="ECO:0000256" key="4">
    <source>
        <dbReference type="ARBA" id="ARBA00022723"/>
    </source>
</evidence>
<reference evidence="12 13" key="1">
    <citation type="journal article" date="2018" name="Sci. Rep.">
        <title>Genomic signatures of local adaptation to the degree of environmental predictability in rotifers.</title>
        <authorList>
            <person name="Franch-Gras L."/>
            <person name="Hahn C."/>
            <person name="Garcia-Roger E.M."/>
            <person name="Carmona M.J."/>
            <person name="Serra M."/>
            <person name="Gomez A."/>
        </authorList>
    </citation>
    <scope>NUCLEOTIDE SEQUENCE [LARGE SCALE GENOMIC DNA]</scope>
    <source>
        <strain evidence="12">HYR1</strain>
    </source>
</reference>
<keyword evidence="6 12" id="KW-0251">Elongation factor</keyword>
<evidence type="ECO:0000256" key="1">
    <source>
        <dbReference type="ARBA" id="ARBA00007249"/>
    </source>
</evidence>
<evidence type="ECO:0000313" key="13">
    <source>
        <dbReference type="Proteomes" id="UP000276133"/>
    </source>
</evidence>
<dbReference type="InterPro" id="IPR004160">
    <property type="entry name" value="Transl_elong_EFTu/EF1A_C"/>
</dbReference>
<keyword evidence="9" id="KW-0648">Protein biosynthesis</keyword>
<dbReference type="InterPro" id="IPR009000">
    <property type="entry name" value="Transl_B-barrel_sf"/>
</dbReference>
<dbReference type="GO" id="GO:0046872">
    <property type="term" value="F:metal ion binding"/>
    <property type="evidence" value="ECO:0007669"/>
    <property type="project" value="UniProtKB-KW"/>
</dbReference>
<dbReference type="InterPro" id="IPR009001">
    <property type="entry name" value="Transl_elong_EF1A/Init_IF2_C"/>
</dbReference>
<dbReference type="FunFam" id="2.40.30.10:FF:000085">
    <property type="entry name" value="Elongation factor Tu"/>
    <property type="match status" value="1"/>
</dbReference>
<dbReference type="GO" id="GO:0003746">
    <property type="term" value="F:translation elongation factor activity"/>
    <property type="evidence" value="ECO:0007669"/>
    <property type="project" value="UniProtKB-KW"/>
</dbReference>
<keyword evidence="7 12" id="KW-0378">Hydrolase</keyword>
<dbReference type="PANTHER" id="PTHR43721">
    <property type="entry name" value="ELONGATION FACTOR TU-RELATED"/>
    <property type="match status" value="1"/>
</dbReference>
<dbReference type="EC" id="3.6.1.15" evidence="12"/>
<evidence type="ECO:0000256" key="6">
    <source>
        <dbReference type="ARBA" id="ARBA00022768"/>
    </source>
</evidence>
<sequence>MNCLTRLAFNNVKSSSNLLNIEKKINLIKNVQFLKFSILSVLNSSTKENINIGTIGHIDHGKTTLTAAITKILSEKKLANFVSYDKIDSAPEEKRRGITINLMHVGYSTDKRNYAHVDCPGHADFIKNMITGTSQMDAAILVIAATDGVMPQTKEHLALAKAIGVKHIVVYINKADLADNEMVDLVEMEIRELLGTYGYDSEQTPIICGSALAALEDKNEKLGKESILKLMDTVDNYVPSPERDIKSPFLFPIEKAVTVPGRGQVLVGTVTRGKLKKGDPMEIVGFGETIKTAATEIHVFKNSVSECSAGEHVGILARGIKPGMIKRGMMAAQPNSTVQSNFIEASIYVLKKDEGGRKKPIISGYIQPLLTKTCSIDCNLKIPEDRGMLLGGEHATINILLKSPMTFLEGDRFTIRETLTLTSCTGVVTKILPDSNEKISGFNVQATKKVVYKNKK</sequence>
<dbReference type="Proteomes" id="UP000276133">
    <property type="component" value="Unassembled WGS sequence"/>
</dbReference>
<comment type="similarity">
    <text evidence="1">Belongs to the TRAFAC class translation factor GTPase superfamily. Classic translation factor GTPase family. EF-Tu/EF-1A subfamily.</text>
</comment>
<evidence type="ECO:0000313" key="12">
    <source>
        <dbReference type="EMBL" id="RNA32163.1"/>
    </source>
</evidence>
<evidence type="ECO:0000256" key="10">
    <source>
        <dbReference type="ARBA" id="ARBA00023134"/>
    </source>
</evidence>
<keyword evidence="4" id="KW-0479">Metal-binding</keyword>
<dbReference type="PROSITE" id="PS51722">
    <property type="entry name" value="G_TR_2"/>
    <property type="match status" value="1"/>
</dbReference>
<dbReference type="GO" id="GO:0005739">
    <property type="term" value="C:mitochondrion"/>
    <property type="evidence" value="ECO:0007669"/>
    <property type="project" value="TreeGrafter"/>
</dbReference>
<dbReference type="GO" id="GO:0003924">
    <property type="term" value="F:GTPase activity"/>
    <property type="evidence" value="ECO:0007669"/>
    <property type="project" value="InterPro"/>
</dbReference>
<dbReference type="FunFam" id="3.40.50.300:FF:000576">
    <property type="entry name" value="Elongation factor Tu"/>
    <property type="match status" value="1"/>
</dbReference>
<dbReference type="InterPro" id="IPR000795">
    <property type="entry name" value="T_Tr_GTP-bd_dom"/>
</dbReference>
<dbReference type="Pfam" id="PF03143">
    <property type="entry name" value="GTP_EFTU_D3"/>
    <property type="match status" value="1"/>
</dbReference>
<keyword evidence="10" id="KW-0342">GTP-binding</keyword>
<comment type="subunit">
    <text evidence="2">Monomer.</text>
</comment>
<dbReference type="InterPro" id="IPR004161">
    <property type="entry name" value="EFTu-like_2"/>
</dbReference>
<dbReference type="SUPFAM" id="SSF50465">
    <property type="entry name" value="EF-Tu/eEF-1alpha/eIF2-gamma C-terminal domain"/>
    <property type="match status" value="1"/>
</dbReference>
<dbReference type="Gene3D" id="3.40.50.300">
    <property type="entry name" value="P-loop containing nucleotide triphosphate hydrolases"/>
    <property type="match status" value="1"/>
</dbReference>
<dbReference type="PRINTS" id="PR00315">
    <property type="entry name" value="ELONGATNFCT"/>
</dbReference>
<dbReference type="GO" id="GO:0005525">
    <property type="term" value="F:GTP binding"/>
    <property type="evidence" value="ECO:0007669"/>
    <property type="project" value="UniProtKB-KW"/>
</dbReference>
<dbReference type="EMBL" id="REGN01001835">
    <property type="protein sequence ID" value="RNA32163.1"/>
    <property type="molecule type" value="Genomic_DNA"/>
</dbReference>
<dbReference type="CDD" id="cd01884">
    <property type="entry name" value="EF_Tu"/>
    <property type="match status" value="1"/>
</dbReference>
<dbReference type="Gene3D" id="2.40.30.10">
    <property type="entry name" value="Translation factors"/>
    <property type="match status" value="2"/>
</dbReference>
<keyword evidence="13" id="KW-1185">Reference proteome</keyword>
<dbReference type="NCBIfam" id="NF009373">
    <property type="entry name" value="PRK12736.1"/>
    <property type="match status" value="1"/>
</dbReference>
<comment type="caution">
    <text evidence="12">The sequence shown here is derived from an EMBL/GenBank/DDBJ whole genome shotgun (WGS) entry which is preliminary data.</text>
</comment>
<proteinExistence type="inferred from homology"/>
<gene>
    <name evidence="12" type="ORF">BpHYR1_017689</name>
</gene>
<organism evidence="12 13">
    <name type="scientific">Brachionus plicatilis</name>
    <name type="common">Marine rotifer</name>
    <name type="synonym">Brachionus muelleri</name>
    <dbReference type="NCBI Taxonomy" id="10195"/>
    <lineage>
        <taxon>Eukaryota</taxon>
        <taxon>Metazoa</taxon>
        <taxon>Spiralia</taxon>
        <taxon>Gnathifera</taxon>
        <taxon>Rotifera</taxon>
        <taxon>Eurotatoria</taxon>
        <taxon>Monogononta</taxon>
        <taxon>Pseudotrocha</taxon>
        <taxon>Ploima</taxon>
        <taxon>Brachionidae</taxon>
        <taxon>Brachionus</taxon>
    </lineage>
</organism>
<name>A0A3M7S8M9_BRAPC</name>
<dbReference type="GO" id="GO:0070125">
    <property type="term" value="P:mitochondrial translational elongation"/>
    <property type="evidence" value="ECO:0007669"/>
    <property type="project" value="TreeGrafter"/>
</dbReference>
<keyword evidence="8" id="KW-0460">Magnesium</keyword>